<accession>A0A177CSY5</accession>
<dbReference type="GO" id="GO:0005886">
    <property type="term" value="C:plasma membrane"/>
    <property type="evidence" value="ECO:0007669"/>
    <property type="project" value="TreeGrafter"/>
</dbReference>
<dbReference type="InterPro" id="IPR036259">
    <property type="entry name" value="MFS_trans_sf"/>
</dbReference>
<dbReference type="OrthoDB" id="3357846at2759"/>
<feature type="transmembrane region" description="Helical" evidence="6">
    <location>
        <begin position="500"/>
        <end position="519"/>
    </location>
</feature>
<protein>
    <submittedName>
        <fullName evidence="8">MFS general substrate transporter</fullName>
    </submittedName>
</protein>
<evidence type="ECO:0000313" key="8">
    <source>
        <dbReference type="EMBL" id="OAG10406.1"/>
    </source>
</evidence>
<feature type="transmembrane region" description="Helical" evidence="6">
    <location>
        <begin position="185"/>
        <end position="207"/>
    </location>
</feature>
<feature type="compositionally biased region" description="Basic and acidic residues" evidence="5">
    <location>
        <begin position="49"/>
        <end position="59"/>
    </location>
</feature>
<dbReference type="InParanoid" id="A0A177CSY5"/>
<proteinExistence type="predicted"/>
<evidence type="ECO:0000313" key="9">
    <source>
        <dbReference type="Proteomes" id="UP000077069"/>
    </source>
</evidence>
<keyword evidence="3 6" id="KW-1133">Transmembrane helix</keyword>
<evidence type="ECO:0000256" key="1">
    <source>
        <dbReference type="ARBA" id="ARBA00004141"/>
    </source>
</evidence>
<dbReference type="PANTHER" id="PTHR23502:SF23">
    <property type="entry name" value="FLUCONAZOLE RESISTANCE PROTEIN 1"/>
    <property type="match status" value="1"/>
</dbReference>
<feature type="transmembrane region" description="Helical" evidence="6">
    <location>
        <begin position="90"/>
        <end position="110"/>
    </location>
</feature>
<feature type="transmembrane region" description="Helical" evidence="6">
    <location>
        <begin position="161"/>
        <end position="179"/>
    </location>
</feature>
<feature type="compositionally biased region" description="Polar residues" evidence="5">
    <location>
        <begin position="35"/>
        <end position="47"/>
    </location>
</feature>
<dbReference type="Proteomes" id="UP000077069">
    <property type="component" value="Unassembled WGS sequence"/>
</dbReference>
<feature type="transmembrane region" description="Helical" evidence="6">
    <location>
        <begin position="365"/>
        <end position="385"/>
    </location>
</feature>
<reference evidence="8 9" key="1">
    <citation type="submission" date="2016-05" db="EMBL/GenBank/DDBJ databases">
        <title>Comparative analysis of secretome profiles of manganese(II)-oxidizing ascomycete fungi.</title>
        <authorList>
            <consortium name="DOE Joint Genome Institute"/>
            <person name="Zeiner C.A."/>
            <person name="Purvine S.O."/>
            <person name="Zink E.M."/>
            <person name="Wu S."/>
            <person name="Pasa-Tolic L."/>
            <person name="Chaput D.L."/>
            <person name="Haridas S."/>
            <person name="Grigoriev I.V."/>
            <person name="Santelli C.M."/>
            <person name="Hansel C.M."/>
        </authorList>
    </citation>
    <scope>NUCLEOTIDE SEQUENCE [LARGE SCALE GENOMIC DNA]</scope>
    <source>
        <strain evidence="8 9">AP3s5-JAC2a</strain>
    </source>
</reference>
<feature type="transmembrane region" description="Helical" evidence="6">
    <location>
        <begin position="260"/>
        <end position="279"/>
    </location>
</feature>
<dbReference type="PANTHER" id="PTHR23502">
    <property type="entry name" value="MAJOR FACILITATOR SUPERFAMILY"/>
    <property type="match status" value="1"/>
</dbReference>
<feature type="domain" description="Major facilitator superfamily (MFS) profile" evidence="7">
    <location>
        <begin position="92"/>
        <end position="523"/>
    </location>
</feature>
<evidence type="ECO:0000256" key="2">
    <source>
        <dbReference type="ARBA" id="ARBA00022692"/>
    </source>
</evidence>
<evidence type="ECO:0000256" key="6">
    <source>
        <dbReference type="SAM" id="Phobius"/>
    </source>
</evidence>
<name>A0A177CSY5_9PLEO</name>
<evidence type="ECO:0000256" key="4">
    <source>
        <dbReference type="ARBA" id="ARBA00023136"/>
    </source>
</evidence>
<organism evidence="8 9">
    <name type="scientific">Paraphaeosphaeria sporulosa</name>
    <dbReference type="NCBI Taxonomy" id="1460663"/>
    <lineage>
        <taxon>Eukaryota</taxon>
        <taxon>Fungi</taxon>
        <taxon>Dikarya</taxon>
        <taxon>Ascomycota</taxon>
        <taxon>Pezizomycotina</taxon>
        <taxon>Dothideomycetes</taxon>
        <taxon>Pleosporomycetidae</taxon>
        <taxon>Pleosporales</taxon>
        <taxon>Massarineae</taxon>
        <taxon>Didymosphaeriaceae</taxon>
        <taxon>Paraphaeosphaeria</taxon>
    </lineage>
</organism>
<feature type="transmembrane region" description="Helical" evidence="6">
    <location>
        <begin position="130"/>
        <end position="149"/>
    </location>
</feature>
<evidence type="ECO:0000256" key="3">
    <source>
        <dbReference type="ARBA" id="ARBA00022989"/>
    </source>
</evidence>
<evidence type="ECO:0000256" key="5">
    <source>
        <dbReference type="SAM" id="MobiDB-lite"/>
    </source>
</evidence>
<comment type="subcellular location">
    <subcellularLocation>
        <location evidence="1">Membrane</location>
        <topology evidence="1">Multi-pass membrane protein</topology>
    </subcellularLocation>
</comment>
<keyword evidence="2 6" id="KW-0812">Transmembrane</keyword>
<gene>
    <name evidence="8" type="ORF">CC84DRAFT_1193864</name>
</gene>
<dbReference type="Gene3D" id="1.20.1250.20">
    <property type="entry name" value="MFS general substrate transporter like domains"/>
    <property type="match status" value="1"/>
</dbReference>
<dbReference type="InterPro" id="IPR011701">
    <property type="entry name" value="MFS"/>
</dbReference>
<dbReference type="RefSeq" id="XP_018040771.1">
    <property type="nucleotide sequence ID" value="XM_018181329.1"/>
</dbReference>
<feature type="transmembrane region" description="Helical" evidence="6">
    <location>
        <begin position="326"/>
        <end position="345"/>
    </location>
</feature>
<dbReference type="AlphaFoldDB" id="A0A177CSY5"/>
<dbReference type="SUPFAM" id="SSF103473">
    <property type="entry name" value="MFS general substrate transporter"/>
    <property type="match status" value="1"/>
</dbReference>
<sequence>MSYLIKHSAIGTLLRFVASGKISYRRGTAPKIVSPASTSLNSATPRPSGSREDVSSQEKEEAGIAVTNLVDWSGPEDPSNPQNWPFHQKLIITAVLCFWTFALYVGSSIYTSSQQHVVEIFGVTHAEGALGIALYVLGYGAGSLLFSPLSEVPAVGRNPSYAISGFFFIILCIPTALVNNYPGLMVLRFLLGFMCGPCLGIVGASFGDIWSPAPFCYSIALWSMAATAGPAMGPTLSSYAVEAMGWRFSSWELLMISGPFYVLMVFFLPETSAPTILYYEAKRRREETGNLNLVSEAELKQRDLHVGALLWDALVKPWVLNVKDPALGFTTLYLGLAYGIFYSFFESLPIVYPTDFGFSSTSTGLIFLTVLPAGTVAFVIQYFYLKHRVFPALFSGQFGELENHLLPGVVASPLMPIGLFIYAWTARAEGSHWIAPTIGFGLIIIGVYFIFQSILLYIPNIYPRYAASIFAANSLARSLLAFAAILIARPMFEKLGVDGGVSFLAGLMVLCMFGIWAIYKWGKVLRQRSKFAVA</sequence>
<dbReference type="EMBL" id="KV441549">
    <property type="protein sequence ID" value="OAG10406.1"/>
    <property type="molecule type" value="Genomic_DNA"/>
</dbReference>
<feature type="transmembrane region" description="Helical" evidence="6">
    <location>
        <begin position="219"/>
        <end position="240"/>
    </location>
</feature>
<dbReference type="PROSITE" id="PS50850">
    <property type="entry name" value="MFS"/>
    <property type="match status" value="1"/>
</dbReference>
<dbReference type="InterPro" id="IPR020846">
    <property type="entry name" value="MFS_dom"/>
</dbReference>
<dbReference type="GeneID" id="28764815"/>
<feature type="transmembrane region" description="Helical" evidence="6">
    <location>
        <begin position="405"/>
        <end position="425"/>
    </location>
</feature>
<feature type="region of interest" description="Disordered" evidence="5">
    <location>
        <begin position="35"/>
        <end position="59"/>
    </location>
</feature>
<feature type="transmembrane region" description="Helical" evidence="6">
    <location>
        <begin position="465"/>
        <end position="488"/>
    </location>
</feature>
<dbReference type="GO" id="GO:1990961">
    <property type="term" value="P:xenobiotic detoxification by transmembrane export across the plasma membrane"/>
    <property type="evidence" value="ECO:0007669"/>
    <property type="project" value="TreeGrafter"/>
</dbReference>
<dbReference type="Pfam" id="PF07690">
    <property type="entry name" value="MFS_1"/>
    <property type="match status" value="1"/>
</dbReference>
<dbReference type="GO" id="GO:0015244">
    <property type="term" value="F:fluconazole transmembrane transporter activity"/>
    <property type="evidence" value="ECO:0007669"/>
    <property type="project" value="TreeGrafter"/>
</dbReference>
<evidence type="ECO:0000259" key="7">
    <source>
        <dbReference type="PROSITE" id="PS50850"/>
    </source>
</evidence>
<keyword evidence="9" id="KW-1185">Reference proteome</keyword>
<feature type="transmembrane region" description="Helical" evidence="6">
    <location>
        <begin position="437"/>
        <end position="458"/>
    </location>
</feature>
<dbReference type="STRING" id="1460663.A0A177CSY5"/>
<keyword evidence="4 6" id="KW-0472">Membrane</keyword>